<gene>
    <name evidence="2" type="ORF">ACFQVC_07390</name>
</gene>
<evidence type="ECO:0000313" key="2">
    <source>
        <dbReference type="EMBL" id="MFC7304036.1"/>
    </source>
</evidence>
<protein>
    <submittedName>
        <fullName evidence="2">Uncharacterized protein</fullName>
    </submittedName>
</protein>
<comment type="caution">
    <text evidence="2">The sequence shown here is derived from an EMBL/GenBank/DDBJ whole genome shotgun (WGS) entry which is preliminary data.</text>
</comment>
<reference evidence="3" key="1">
    <citation type="journal article" date="2019" name="Int. J. Syst. Evol. Microbiol.">
        <title>The Global Catalogue of Microorganisms (GCM) 10K type strain sequencing project: providing services to taxonomists for standard genome sequencing and annotation.</title>
        <authorList>
            <consortium name="The Broad Institute Genomics Platform"/>
            <consortium name="The Broad Institute Genome Sequencing Center for Infectious Disease"/>
            <person name="Wu L."/>
            <person name="Ma J."/>
        </authorList>
    </citation>
    <scope>NUCLEOTIDE SEQUENCE [LARGE SCALE GENOMIC DNA]</scope>
    <source>
        <strain evidence="3">SYNS20</strain>
    </source>
</reference>
<feature type="region of interest" description="Disordered" evidence="1">
    <location>
        <begin position="165"/>
        <end position="203"/>
    </location>
</feature>
<keyword evidence="3" id="KW-1185">Reference proteome</keyword>
<accession>A0ABW2JF81</accession>
<dbReference type="EMBL" id="JBHTCF010000002">
    <property type="protein sequence ID" value="MFC7304036.1"/>
    <property type="molecule type" value="Genomic_DNA"/>
</dbReference>
<evidence type="ECO:0000313" key="3">
    <source>
        <dbReference type="Proteomes" id="UP001596523"/>
    </source>
</evidence>
<sequence>MTVPATAAAAATDKPLDGTAGVPQPPDPLTELEMKRQAKTFHTFGKMGNAHAETSNFAGDVFSGEKDPLKLREGLKKADASLDNLLAIAPGGSPAHRAAFPGLAETVKAIKAENRKLAEARARDDFPALVAGGTTITTQLSLLTAQVFTAFGFGIAQGVLEGIFKPPKQQTPQTPQAQQPQQTQQQTPQSQQPPQTSQAQQTP</sequence>
<proteinExistence type="predicted"/>
<name>A0ABW2JF81_9ACTN</name>
<feature type="region of interest" description="Disordered" evidence="1">
    <location>
        <begin position="1"/>
        <end position="26"/>
    </location>
</feature>
<evidence type="ECO:0000256" key="1">
    <source>
        <dbReference type="SAM" id="MobiDB-lite"/>
    </source>
</evidence>
<dbReference type="Proteomes" id="UP001596523">
    <property type="component" value="Unassembled WGS sequence"/>
</dbReference>
<organism evidence="2 3">
    <name type="scientific">Streptomyces monticola</name>
    <dbReference type="NCBI Taxonomy" id="2666263"/>
    <lineage>
        <taxon>Bacteria</taxon>
        <taxon>Bacillati</taxon>
        <taxon>Actinomycetota</taxon>
        <taxon>Actinomycetes</taxon>
        <taxon>Kitasatosporales</taxon>
        <taxon>Streptomycetaceae</taxon>
        <taxon>Streptomyces</taxon>
    </lineage>
</organism>
<feature type="compositionally biased region" description="Low complexity" evidence="1">
    <location>
        <begin position="1"/>
        <end position="12"/>
    </location>
</feature>